<protein>
    <submittedName>
        <fullName evidence="2">Uncharacterized protein</fullName>
    </submittedName>
</protein>
<dbReference type="AlphaFoldDB" id="A0A368GQI4"/>
<dbReference type="EMBL" id="JOJR01000098">
    <property type="protein sequence ID" value="RCN45549.1"/>
    <property type="molecule type" value="Genomic_DNA"/>
</dbReference>
<feature type="region of interest" description="Disordered" evidence="1">
    <location>
        <begin position="1"/>
        <end position="21"/>
    </location>
</feature>
<organism evidence="2 3">
    <name type="scientific">Ancylostoma caninum</name>
    <name type="common">Dog hookworm</name>
    <dbReference type="NCBI Taxonomy" id="29170"/>
    <lineage>
        <taxon>Eukaryota</taxon>
        <taxon>Metazoa</taxon>
        <taxon>Ecdysozoa</taxon>
        <taxon>Nematoda</taxon>
        <taxon>Chromadorea</taxon>
        <taxon>Rhabditida</taxon>
        <taxon>Rhabditina</taxon>
        <taxon>Rhabditomorpha</taxon>
        <taxon>Strongyloidea</taxon>
        <taxon>Ancylostomatidae</taxon>
        <taxon>Ancylostomatinae</taxon>
        <taxon>Ancylostoma</taxon>
    </lineage>
</organism>
<name>A0A368GQI4_ANCCA</name>
<gene>
    <name evidence="2" type="ORF">ANCCAN_08384</name>
</gene>
<feature type="compositionally biased region" description="Polar residues" evidence="1">
    <location>
        <begin position="1"/>
        <end position="16"/>
    </location>
</feature>
<proteinExistence type="predicted"/>
<evidence type="ECO:0000256" key="1">
    <source>
        <dbReference type="SAM" id="MobiDB-lite"/>
    </source>
</evidence>
<sequence>MIPVQTTTSRSDSLLTFTDDPLDGPIVETPLSNAENTKVTVREEELEQIVDGKHEALVVFENVATSEPLRPKLSWKAEPEKPIEDSLLGPSFITVPLPTEDDLIPISSDVTESTTTSEVASLSIESTTRLIRTKLLESVDQTATIIPTLKHAEWTAPPSDDTFRVEIIPFPDLNTSVGDGPMVVVDKQSDSNDVSGRVGGEAETVRCSGCEKSSKIY</sequence>
<keyword evidence="3" id="KW-1185">Reference proteome</keyword>
<evidence type="ECO:0000313" key="2">
    <source>
        <dbReference type="EMBL" id="RCN45549.1"/>
    </source>
</evidence>
<comment type="caution">
    <text evidence="2">The sequence shown here is derived from an EMBL/GenBank/DDBJ whole genome shotgun (WGS) entry which is preliminary data.</text>
</comment>
<reference evidence="2 3" key="1">
    <citation type="submission" date="2014-10" db="EMBL/GenBank/DDBJ databases">
        <title>Draft genome of the hookworm Ancylostoma caninum.</title>
        <authorList>
            <person name="Mitreva M."/>
        </authorList>
    </citation>
    <scope>NUCLEOTIDE SEQUENCE [LARGE SCALE GENOMIC DNA]</scope>
    <source>
        <strain evidence="2 3">Baltimore</strain>
    </source>
</reference>
<accession>A0A368GQI4</accession>
<evidence type="ECO:0000313" key="3">
    <source>
        <dbReference type="Proteomes" id="UP000252519"/>
    </source>
</evidence>
<dbReference type="Proteomes" id="UP000252519">
    <property type="component" value="Unassembled WGS sequence"/>
</dbReference>